<dbReference type="EMBL" id="MOBK01000014">
    <property type="protein sequence ID" value="RON15909.1"/>
    <property type="molecule type" value="Genomic_DNA"/>
</dbReference>
<sequence length="315" mass="35227">MNLLDLVTQYPQPAAGGVPDWMLGFYKRRSISFADGLTDVCTHVCWFQSRHFTIDLRLPLEGQQVPAKPLLEYSAEELQTLANYEGWEALCSWQGDVLSWHTDTSFQLHNRWPEPGVLKRIGNCMIEFAPSGAYVEDWRLQLSKPGVLIGLRLLEEREVENGFVHHRGGGLIVCGEHAAMVLGRADPLESGPEGEPLRDLVARHGEDPQWLKRAFNFETSIAEGSLEAGYKVTLSTCAGRVGQPLISLEGFERRADGKHVSQLITVEGVARERLFVIDTLEPDISYAQTSGFTASAAQWYERESPTLSRYTQPLV</sequence>
<dbReference type="Proteomes" id="UP000285636">
    <property type="component" value="Unassembled WGS sequence"/>
</dbReference>
<gene>
    <name evidence="1" type="ORF">BK660_26555</name>
</gene>
<dbReference type="RefSeq" id="WP_123436039.1">
    <property type="nucleotide sequence ID" value="NZ_MOBK01000014.1"/>
</dbReference>
<proteinExistence type="predicted"/>
<protein>
    <submittedName>
        <fullName evidence="1">Uncharacterized protein</fullName>
    </submittedName>
</protein>
<dbReference type="AlphaFoldDB" id="A0A423HRQ8"/>
<organism evidence="1 2">
    <name type="scientific">Pseudomonas brassicacearum</name>
    <dbReference type="NCBI Taxonomy" id="930166"/>
    <lineage>
        <taxon>Bacteria</taxon>
        <taxon>Pseudomonadati</taxon>
        <taxon>Pseudomonadota</taxon>
        <taxon>Gammaproteobacteria</taxon>
        <taxon>Pseudomonadales</taxon>
        <taxon>Pseudomonadaceae</taxon>
        <taxon>Pseudomonas</taxon>
    </lineage>
</organism>
<comment type="caution">
    <text evidence="1">The sequence shown here is derived from an EMBL/GenBank/DDBJ whole genome shotgun (WGS) entry which is preliminary data.</text>
</comment>
<evidence type="ECO:0000313" key="2">
    <source>
        <dbReference type="Proteomes" id="UP000285636"/>
    </source>
</evidence>
<name>A0A423HRQ8_9PSED</name>
<accession>A0A423HRQ8</accession>
<evidence type="ECO:0000313" key="1">
    <source>
        <dbReference type="EMBL" id="RON15909.1"/>
    </source>
</evidence>
<reference evidence="1 2" key="1">
    <citation type="submission" date="2016-10" db="EMBL/GenBank/DDBJ databases">
        <title>Comparative genome analysis of multiple Pseudomonas spp. focuses on biocontrol and plant growth promoting traits.</title>
        <authorList>
            <person name="Tao X.-Y."/>
            <person name="Taylor C.G."/>
        </authorList>
    </citation>
    <scope>NUCLEOTIDE SEQUENCE [LARGE SCALE GENOMIC DNA]</scope>
    <source>
        <strain evidence="1 2">38D7</strain>
    </source>
</reference>